<accession>A0A917LYC2</accession>
<dbReference type="EMBL" id="BMFR01000001">
    <property type="protein sequence ID" value="GGG65824.1"/>
    <property type="molecule type" value="Genomic_DNA"/>
</dbReference>
<evidence type="ECO:0000256" key="1">
    <source>
        <dbReference type="ARBA" id="ARBA00023063"/>
    </source>
</evidence>
<dbReference type="GO" id="GO:0051131">
    <property type="term" value="P:chaperone-mediated protein complex assembly"/>
    <property type="evidence" value="ECO:0007669"/>
    <property type="project" value="InterPro"/>
</dbReference>
<keyword evidence="3" id="KW-1185">Reference proteome</keyword>
<comment type="caution">
    <text evidence="2">The sequence shown here is derived from an EMBL/GenBank/DDBJ whole genome shotgun (WGS) entry which is preliminary data.</text>
</comment>
<evidence type="ECO:0000313" key="3">
    <source>
        <dbReference type="Proteomes" id="UP000622860"/>
    </source>
</evidence>
<name>A0A917LYC2_9BACI</name>
<dbReference type="AlphaFoldDB" id="A0A917LYC2"/>
<dbReference type="GO" id="GO:0016530">
    <property type="term" value="F:metallochaperone activity"/>
    <property type="evidence" value="ECO:0007669"/>
    <property type="project" value="TreeGrafter"/>
</dbReference>
<dbReference type="InterPro" id="IPR003765">
    <property type="entry name" value="NO3_reductase_chaperone_NarJ"/>
</dbReference>
<dbReference type="GO" id="GO:0051082">
    <property type="term" value="F:unfolded protein binding"/>
    <property type="evidence" value="ECO:0007669"/>
    <property type="project" value="InterPro"/>
</dbReference>
<dbReference type="Proteomes" id="UP000622860">
    <property type="component" value="Unassembled WGS sequence"/>
</dbReference>
<sequence>MKAHQKVFKIISTFLQYPDRAWFSNLPELKETIDTIENSTVKTYLNTFMDYLQTTPFNQLCEKYVKTFDFHGISTLNLTYNVFKDSRERGAALVKLRQIFAESELAMETEELPDYLPMILEFLAVADEKLIQRILKLHLNSIKKLESDLAENDSDYHVLLQAAIEISAETLRDVKVS</sequence>
<dbReference type="PANTHER" id="PTHR43680:SF2">
    <property type="entry name" value="NITRATE REDUCTASE MOLYBDENUM COFACTOR ASSEMBLY CHAPERONE NARJ"/>
    <property type="match status" value="1"/>
</dbReference>
<dbReference type="RefSeq" id="WP_188453925.1">
    <property type="nucleotide sequence ID" value="NZ_BMFR01000001.1"/>
</dbReference>
<protein>
    <submittedName>
        <fullName evidence="2">Nitrate reductase molybdenum cofactor assembly chaperone</fullName>
    </submittedName>
</protein>
<reference evidence="2" key="1">
    <citation type="journal article" date="2014" name="Int. J. Syst. Evol. Microbiol.">
        <title>Complete genome sequence of Corynebacterium casei LMG S-19264T (=DSM 44701T), isolated from a smear-ripened cheese.</title>
        <authorList>
            <consortium name="US DOE Joint Genome Institute (JGI-PGF)"/>
            <person name="Walter F."/>
            <person name="Albersmeier A."/>
            <person name="Kalinowski J."/>
            <person name="Ruckert C."/>
        </authorList>
    </citation>
    <scope>NUCLEOTIDE SEQUENCE</scope>
    <source>
        <strain evidence="2">CGMCC 1.12754</strain>
    </source>
</reference>
<organism evidence="2 3">
    <name type="scientific">Virgibacillus oceani</name>
    <dbReference type="NCBI Taxonomy" id="1479511"/>
    <lineage>
        <taxon>Bacteria</taxon>
        <taxon>Bacillati</taxon>
        <taxon>Bacillota</taxon>
        <taxon>Bacilli</taxon>
        <taxon>Bacillales</taxon>
        <taxon>Bacillaceae</taxon>
        <taxon>Virgibacillus</taxon>
    </lineage>
</organism>
<dbReference type="NCBIfam" id="TIGR00684">
    <property type="entry name" value="narJ"/>
    <property type="match status" value="1"/>
</dbReference>
<proteinExistence type="predicted"/>
<evidence type="ECO:0000313" key="2">
    <source>
        <dbReference type="EMBL" id="GGG65824.1"/>
    </source>
</evidence>
<dbReference type="Pfam" id="PF02613">
    <property type="entry name" value="Nitrate_red_del"/>
    <property type="match status" value="1"/>
</dbReference>
<dbReference type="InterPro" id="IPR036411">
    <property type="entry name" value="TorD-like_sf"/>
</dbReference>
<dbReference type="SUPFAM" id="SSF89155">
    <property type="entry name" value="TorD-like"/>
    <property type="match status" value="1"/>
</dbReference>
<dbReference type="PANTHER" id="PTHR43680">
    <property type="entry name" value="NITRATE REDUCTASE MOLYBDENUM COFACTOR ASSEMBLY CHAPERONE"/>
    <property type="match status" value="1"/>
</dbReference>
<gene>
    <name evidence="2" type="primary">narJ</name>
    <name evidence="2" type="ORF">GCM10011398_06840</name>
</gene>
<reference evidence="2" key="2">
    <citation type="submission" date="2020-09" db="EMBL/GenBank/DDBJ databases">
        <authorList>
            <person name="Sun Q."/>
            <person name="Zhou Y."/>
        </authorList>
    </citation>
    <scope>NUCLEOTIDE SEQUENCE</scope>
    <source>
        <strain evidence="2">CGMCC 1.12754</strain>
    </source>
</reference>
<dbReference type="GO" id="GO:0042128">
    <property type="term" value="P:nitrate assimilation"/>
    <property type="evidence" value="ECO:0007669"/>
    <property type="project" value="UniProtKB-KW"/>
</dbReference>
<dbReference type="InterPro" id="IPR020945">
    <property type="entry name" value="DMSO/NO3_reduct_chaperone"/>
</dbReference>
<keyword evidence="1" id="KW-0534">Nitrate assimilation</keyword>